<dbReference type="Pfam" id="PF00171">
    <property type="entry name" value="Aldedh"/>
    <property type="match status" value="1"/>
</dbReference>
<dbReference type="AlphaFoldDB" id="A0A0A8UTG9"/>
<dbReference type="GO" id="GO:0005737">
    <property type="term" value="C:cytoplasm"/>
    <property type="evidence" value="ECO:0007669"/>
    <property type="project" value="TreeGrafter"/>
</dbReference>
<evidence type="ECO:0000256" key="2">
    <source>
        <dbReference type="ARBA" id="ARBA00023002"/>
    </source>
</evidence>
<proteinExistence type="inferred from homology"/>
<dbReference type="InterPro" id="IPR016162">
    <property type="entry name" value="Ald_DH_N"/>
</dbReference>
<feature type="active site" evidence="5 6">
    <location>
        <position position="210"/>
    </location>
</feature>
<dbReference type="CDD" id="cd07133">
    <property type="entry name" value="ALDH_CALDH_CalB"/>
    <property type="match status" value="1"/>
</dbReference>
<accession>A0A0A8UTG9</accession>
<dbReference type="Gene3D" id="3.40.309.10">
    <property type="entry name" value="Aldehyde Dehydrogenase, Chain A, domain 2"/>
    <property type="match status" value="1"/>
</dbReference>
<evidence type="ECO:0000313" key="10">
    <source>
        <dbReference type="Proteomes" id="UP000032803"/>
    </source>
</evidence>
<sequence length="467" mass="52730">MELSFLFEQLKGHYLTNPFPPVEERRANLISLRKILQTNAEDIAKAISIDFSHRARYETLLLEIFPAINAINYCLKNLKKWIKPRKRHVSWLFKPASAYLMPQPLGVVGIIVPWNYPILLAVGPLVYALAAGNRVMVKMSELTPETGILLDRLLKTSRLESQVVIVNGDVQVAQRFTSLPFGHLLFTGSPAVGKLVMKEAAENLTPVTLELGGKSPAFLSTSMNENYFKRLFMGKIANAGQTCISPDYLLAPKHWENRIETLARSFVDKHYPDLLENKDYSNIISTKHQERLTALIEDAREKGARVVQIGENSDQQGRMPLFLLFDVDNTMRVMQEEIFGPILPVVSYKSLTDAIQDINSRPNPLVIYYFGDNKHEKEMLKRHTLSGGLSINDTLTHVAIDSLPFGGVGNSGMGHYHGQEGFDIFSKLKPIFVQKYFAAVSWFYPPHGKLMNFLLVRIAGMTLKEKK</sequence>
<dbReference type="InterPro" id="IPR029510">
    <property type="entry name" value="Ald_DH_CS_GLU"/>
</dbReference>
<evidence type="ECO:0000256" key="4">
    <source>
        <dbReference type="PIRNR" id="PIRNR036492"/>
    </source>
</evidence>
<dbReference type="GO" id="GO:0004029">
    <property type="term" value="F:aldehyde dehydrogenase (NAD+) activity"/>
    <property type="evidence" value="ECO:0007669"/>
    <property type="project" value="TreeGrafter"/>
</dbReference>
<name>A0A0A8UTG9_LEGHA</name>
<dbReference type="EMBL" id="LN681225">
    <property type="protein sequence ID" value="CEK10826.1"/>
    <property type="molecule type" value="Genomic_DNA"/>
</dbReference>
<evidence type="ECO:0000259" key="8">
    <source>
        <dbReference type="Pfam" id="PF00171"/>
    </source>
</evidence>
<dbReference type="Proteomes" id="UP000032803">
    <property type="component" value="Chromosome I"/>
</dbReference>
<keyword evidence="2 4" id="KW-0560">Oxidoreductase</keyword>
<dbReference type="PANTHER" id="PTHR43570">
    <property type="entry name" value="ALDEHYDE DEHYDROGENASE"/>
    <property type="match status" value="1"/>
</dbReference>
<gene>
    <name evidence="9" type="primary">calB</name>
    <name evidence="9" type="ORF">LHA_1793</name>
</gene>
<organism evidence="9 10">
    <name type="scientific">Legionella hackeliae</name>
    <dbReference type="NCBI Taxonomy" id="449"/>
    <lineage>
        <taxon>Bacteria</taxon>
        <taxon>Pseudomonadati</taxon>
        <taxon>Pseudomonadota</taxon>
        <taxon>Gammaproteobacteria</taxon>
        <taxon>Legionellales</taxon>
        <taxon>Legionellaceae</taxon>
        <taxon>Legionella</taxon>
    </lineage>
</organism>
<dbReference type="InterPro" id="IPR012394">
    <property type="entry name" value="Aldehyde_DH_NAD(P)"/>
</dbReference>
<dbReference type="OrthoDB" id="9812625at2"/>
<feature type="active site" evidence="5">
    <location>
        <position position="243"/>
    </location>
</feature>
<feature type="domain" description="Aldehyde dehydrogenase" evidence="8">
    <location>
        <begin position="21"/>
        <end position="429"/>
    </location>
</feature>
<dbReference type="InterPro" id="IPR016161">
    <property type="entry name" value="Ald_DH/histidinol_DH"/>
</dbReference>
<dbReference type="STRING" id="449.LHA_1793"/>
<dbReference type="KEGG" id="lha:LHA_1793"/>
<evidence type="ECO:0000313" key="9">
    <source>
        <dbReference type="EMBL" id="CEK10826.1"/>
    </source>
</evidence>
<evidence type="ECO:0000256" key="5">
    <source>
        <dbReference type="PIRSR" id="PIRSR036492-1"/>
    </source>
</evidence>
<dbReference type="RefSeq" id="WP_045106128.1">
    <property type="nucleotide sequence ID" value="NZ_LN681225.1"/>
</dbReference>
<evidence type="ECO:0000256" key="3">
    <source>
        <dbReference type="ARBA" id="ARBA00023027"/>
    </source>
</evidence>
<dbReference type="HOGENOM" id="CLU_005391_3_6_6"/>
<dbReference type="PROSITE" id="PS00687">
    <property type="entry name" value="ALDEHYDE_DEHYDR_GLU"/>
    <property type="match status" value="1"/>
</dbReference>
<keyword evidence="3" id="KW-0520">NAD</keyword>
<dbReference type="GO" id="GO:0006081">
    <property type="term" value="P:aldehyde metabolic process"/>
    <property type="evidence" value="ECO:0007669"/>
    <property type="project" value="InterPro"/>
</dbReference>
<dbReference type="InterPro" id="IPR016163">
    <property type="entry name" value="Ald_DH_C"/>
</dbReference>
<dbReference type="InterPro" id="IPR015590">
    <property type="entry name" value="Aldehyde_DH_dom"/>
</dbReference>
<dbReference type="PANTHER" id="PTHR43570:SF20">
    <property type="entry name" value="ALDEHYDE DEHYDROGENASE ALDX-RELATED"/>
    <property type="match status" value="1"/>
</dbReference>
<evidence type="ECO:0000256" key="6">
    <source>
        <dbReference type="PROSITE-ProRule" id="PRU10007"/>
    </source>
</evidence>
<reference evidence="10" key="1">
    <citation type="submission" date="2014-09" db="EMBL/GenBank/DDBJ databases">
        <authorList>
            <person name="Gomez-Valero L."/>
        </authorList>
    </citation>
    <scope>NUCLEOTIDE SEQUENCE [LARGE SCALE GENOMIC DNA]</scope>
    <source>
        <strain evidence="10">ATCC35250</strain>
    </source>
</reference>
<comment type="similarity">
    <text evidence="1 4 7">Belongs to the aldehyde dehydrogenase family.</text>
</comment>
<dbReference type="PIRSF" id="PIRSF036492">
    <property type="entry name" value="ALDH"/>
    <property type="match status" value="1"/>
</dbReference>
<evidence type="ECO:0000256" key="7">
    <source>
        <dbReference type="RuleBase" id="RU003345"/>
    </source>
</evidence>
<dbReference type="Gene3D" id="3.40.605.10">
    <property type="entry name" value="Aldehyde Dehydrogenase, Chain A, domain 1"/>
    <property type="match status" value="1"/>
</dbReference>
<dbReference type="SUPFAM" id="SSF53720">
    <property type="entry name" value="ALDH-like"/>
    <property type="match status" value="1"/>
</dbReference>
<keyword evidence="10" id="KW-1185">Reference proteome</keyword>
<evidence type="ECO:0000256" key="1">
    <source>
        <dbReference type="ARBA" id="ARBA00009986"/>
    </source>
</evidence>
<dbReference type="PATRIC" id="fig|449.7.peg.2336"/>
<protein>
    <recommendedName>
        <fullName evidence="4">Aldehyde dehydrogenase</fullName>
    </recommendedName>
</protein>